<dbReference type="Pfam" id="PF13614">
    <property type="entry name" value="AAA_31"/>
    <property type="match status" value="1"/>
</dbReference>
<accession>A0A5E4Z4G2</accession>
<dbReference type="CDD" id="cd02042">
    <property type="entry name" value="ParAB_family"/>
    <property type="match status" value="1"/>
</dbReference>
<dbReference type="Gene3D" id="3.40.50.300">
    <property type="entry name" value="P-loop containing nucleotide triphosphate hydrolases"/>
    <property type="match status" value="1"/>
</dbReference>
<dbReference type="Proteomes" id="UP000383971">
    <property type="component" value="Unassembled WGS sequence"/>
</dbReference>
<evidence type="ECO:0000259" key="1">
    <source>
        <dbReference type="Pfam" id="PF13614"/>
    </source>
</evidence>
<dbReference type="EMBL" id="CABPSE010000032">
    <property type="protein sequence ID" value="VVE55979.1"/>
    <property type="molecule type" value="Genomic_DNA"/>
</dbReference>
<dbReference type="AlphaFoldDB" id="A0A5E4Z4G2"/>
<evidence type="ECO:0000313" key="3">
    <source>
        <dbReference type="Proteomes" id="UP000383971"/>
    </source>
</evidence>
<proteinExistence type="predicted"/>
<dbReference type="RefSeq" id="WP_104927940.1">
    <property type="nucleotide sequence ID" value="NZ_CABPSE010000032.1"/>
</dbReference>
<dbReference type="PANTHER" id="PTHR13696:SF99">
    <property type="entry name" value="COBYRINIC ACID AC-DIAMIDE SYNTHASE"/>
    <property type="match status" value="1"/>
</dbReference>
<sequence>MTIAVSLINMKGGVGKTTLAFNLAWFSAWRANLRVLAVDLDPQANLSQYFMGAEKYLKYLDSDKATVVDIFEQFSAPKQSKGAPTQLDPDKVIHRLHSWDDGSALDLIPSRLELAWTLKNPTEKAHLLPQFLAKVSENYDLILIDCAPTESILTAAAYRSSRYVVVPVRPEFLATIGLPLLARSLEEFKMMHQNQSLEMAGIIFNDLRRTATPPEQKKSMADVKKLADSFGWPVFNDPAHHSDSYPAGSRQGLPIFLTDYARDYVKDEFSSVGKKFLEAIGAK</sequence>
<dbReference type="InterPro" id="IPR025669">
    <property type="entry name" value="AAA_dom"/>
</dbReference>
<feature type="domain" description="AAA" evidence="1">
    <location>
        <begin position="5"/>
        <end position="198"/>
    </location>
</feature>
<dbReference type="SUPFAM" id="SSF52540">
    <property type="entry name" value="P-loop containing nucleoside triphosphate hydrolases"/>
    <property type="match status" value="1"/>
</dbReference>
<dbReference type="InterPro" id="IPR050678">
    <property type="entry name" value="DNA_Partitioning_ATPase"/>
</dbReference>
<dbReference type="InterPro" id="IPR027417">
    <property type="entry name" value="P-loop_NTPase"/>
</dbReference>
<organism evidence="2 3">
    <name type="scientific">Pandoraea communis</name>
    <dbReference type="NCBI Taxonomy" id="2508297"/>
    <lineage>
        <taxon>Bacteria</taxon>
        <taxon>Pseudomonadati</taxon>
        <taxon>Pseudomonadota</taxon>
        <taxon>Betaproteobacteria</taxon>
        <taxon>Burkholderiales</taxon>
        <taxon>Burkholderiaceae</taxon>
        <taxon>Pandoraea</taxon>
    </lineage>
</organism>
<dbReference type="PANTHER" id="PTHR13696">
    <property type="entry name" value="P-LOOP CONTAINING NUCLEOSIDE TRIPHOSPHATE HYDROLASE"/>
    <property type="match status" value="1"/>
</dbReference>
<protein>
    <submittedName>
        <fullName evidence="2">Chromosome partitioning protein</fullName>
    </submittedName>
</protein>
<keyword evidence="3" id="KW-1185">Reference proteome</keyword>
<reference evidence="2 3" key="1">
    <citation type="submission" date="2019-08" db="EMBL/GenBank/DDBJ databases">
        <authorList>
            <person name="Peeters C."/>
        </authorList>
    </citation>
    <scope>NUCLEOTIDE SEQUENCE [LARGE SCALE GENOMIC DNA]</scope>
    <source>
        <strain evidence="2 3">LMG 31111</strain>
    </source>
</reference>
<name>A0A5E4Z4G2_9BURK</name>
<evidence type="ECO:0000313" key="2">
    <source>
        <dbReference type="EMBL" id="VVE55979.1"/>
    </source>
</evidence>
<gene>
    <name evidence="2" type="ORF">PCO31111_05081</name>
</gene>